<organism evidence="6 7">
    <name type="scientific">Schistosoma mattheei</name>
    <dbReference type="NCBI Taxonomy" id="31246"/>
    <lineage>
        <taxon>Eukaryota</taxon>
        <taxon>Metazoa</taxon>
        <taxon>Spiralia</taxon>
        <taxon>Lophotrochozoa</taxon>
        <taxon>Platyhelminthes</taxon>
        <taxon>Trematoda</taxon>
        <taxon>Digenea</taxon>
        <taxon>Strigeidida</taxon>
        <taxon>Schistosomatoidea</taxon>
        <taxon>Schistosomatidae</taxon>
        <taxon>Schistosoma</taxon>
    </lineage>
</organism>
<dbReference type="InterPro" id="IPR050666">
    <property type="entry name" value="ESRP"/>
</dbReference>
<evidence type="ECO:0000256" key="3">
    <source>
        <dbReference type="ARBA" id="ARBA00022737"/>
    </source>
</evidence>
<dbReference type="Proteomes" id="UP000269396">
    <property type="component" value="Unassembled WGS sequence"/>
</dbReference>
<dbReference type="SMART" id="SM00360">
    <property type="entry name" value="RRM"/>
    <property type="match status" value="1"/>
</dbReference>
<keyword evidence="3" id="KW-0677">Repeat</keyword>
<dbReference type="AlphaFoldDB" id="A0A183P8I3"/>
<evidence type="ECO:0000256" key="4">
    <source>
        <dbReference type="ARBA" id="ARBA00022884"/>
    </source>
</evidence>
<keyword evidence="7" id="KW-1185">Reference proteome</keyword>
<dbReference type="EMBL" id="UZAL01030780">
    <property type="protein sequence ID" value="VDP55491.1"/>
    <property type="molecule type" value="Genomic_DNA"/>
</dbReference>
<accession>A0A183P8I3</accession>
<sequence>MSKIKRSYVKLESDEICPQDDNNSSLTDIIIQSNVNGENYSMKMIEPTEECLEVTSVNTRILTEAPLLENVLKDFNQWIQDNNLYCFRNDHSTVNDRHLDQDSPPYCCSTANSRTTINTNNTTTEKMECDENLKSFLLLVDGPYGIRLTLHPETTIKSIDITNCPYFYQFIDIRKSFAKFYKLATIPNTINEMIEYLQIDDDYSPPYSNIQLKESFSLKSQLEKIDNHYEYQYCNSEIQLPRNIATTTNLPQDHLILSTIQEPCISNQDCQQFNSKLTGLKSQPGYWPTQHCRILAKVIQKMTLDGMEWTEFETVNREYYPAIISKSDTINDNVVVRARGLPWQATDLEIFQFFSGINIAKGGISLVLSKIGRRNGEALIQFTNAEQQSLALRKHKHHVGKRYIEVYAATGSDFISIAGGESQEAMNFLGKLTTPSQTLIRMRGLPYTTTPEQIVRFLCVILEIGSFKVI</sequence>
<proteinExistence type="inferred from homology"/>
<dbReference type="InterPro" id="IPR012677">
    <property type="entry name" value="Nucleotide-bd_a/b_plait_sf"/>
</dbReference>
<dbReference type="Gene3D" id="3.30.70.330">
    <property type="match status" value="1"/>
</dbReference>
<evidence type="ECO:0000313" key="7">
    <source>
        <dbReference type="Proteomes" id="UP000269396"/>
    </source>
</evidence>
<dbReference type="STRING" id="31246.A0A183P8I3"/>
<gene>
    <name evidence="6" type="ORF">SMTD_LOCUS10674</name>
</gene>
<dbReference type="GO" id="GO:0006397">
    <property type="term" value="P:mRNA processing"/>
    <property type="evidence" value="ECO:0007669"/>
    <property type="project" value="UniProtKB-KW"/>
</dbReference>
<name>A0A183P8I3_9TREM</name>
<keyword evidence="2" id="KW-0507">mRNA processing</keyword>
<evidence type="ECO:0000313" key="6">
    <source>
        <dbReference type="EMBL" id="VDP55491.1"/>
    </source>
</evidence>
<dbReference type="SUPFAM" id="SSF54928">
    <property type="entry name" value="RNA-binding domain, RBD"/>
    <property type="match status" value="1"/>
</dbReference>
<dbReference type="InterPro" id="IPR000504">
    <property type="entry name" value="RRM_dom"/>
</dbReference>
<dbReference type="InterPro" id="IPR035979">
    <property type="entry name" value="RBD_domain_sf"/>
</dbReference>
<reference evidence="6 7" key="1">
    <citation type="submission" date="2018-11" db="EMBL/GenBank/DDBJ databases">
        <authorList>
            <consortium name="Pathogen Informatics"/>
        </authorList>
    </citation>
    <scope>NUCLEOTIDE SEQUENCE [LARGE SCALE GENOMIC DNA]</scope>
    <source>
        <strain>Denwood</strain>
        <strain evidence="7">Zambia</strain>
    </source>
</reference>
<dbReference type="InterPro" id="IPR036397">
    <property type="entry name" value="RNaseH_sf"/>
</dbReference>
<evidence type="ECO:0000256" key="5">
    <source>
        <dbReference type="ARBA" id="ARBA00023187"/>
    </source>
</evidence>
<dbReference type="GO" id="GO:0003723">
    <property type="term" value="F:RNA binding"/>
    <property type="evidence" value="ECO:0007669"/>
    <property type="project" value="UniProtKB-KW"/>
</dbReference>
<keyword evidence="4" id="KW-0694">RNA-binding</keyword>
<dbReference type="PANTHER" id="PTHR13976">
    <property type="entry name" value="HETEROGENEOUS NUCLEAR RIBONUCLEOPROTEIN-RELATED"/>
    <property type="match status" value="1"/>
</dbReference>
<evidence type="ECO:0000256" key="2">
    <source>
        <dbReference type="ARBA" id="ARBA00022664"/>
    </source>
</evidence>
<keyword evidence="5" id="KW-0508">mRNA splicing</keyword>
<evidence type="ECO:0000256" key="1">
    <source>
        <dbReference type="ARBA" id="ARBA00008866"/>
    </source>
</evidence>
<protein>
    <submittedName>
        <fullName evidence="6">Uncharacterized protein</fullName>
    </submittedName>
</protein>
<comment type="similarity">
    <text evidence="1">Belongs to the ESRP family.</text>
</comment>
<dbReference type="Gene3D" id="3.30.420.10">
    <property type="entry name" value="Ribonuclease H-like superfamily/Ribonuclease H"/>
    <property type="match status" value="1"/>
</dbReference>
<dbReference type="GO" id="GO:0008380">
    <property type="term" value="P:RNA splicing"/>
    <property type="evidence" value="ECO:0007669"/>
    <property type="project" value="UniProtKB-KW"/>
</dbReference>